<dbReference type="EMBL" id="JAEHOE010000152">
    <property type="protein sequence ID" value="KAG2484308.1"/>
    <property type="molecule type" value="Genomic_DNA"/>
</dbReference>
<feature type="compositionally biased region" description="Gly residues" evidence="1">
    <location>
        <begin position="121"/>
        <end position="132"/>
    </location>
</feature>
<feature type="region of interest" description="Disordered" evidence="1">
    <location>
        <begin position="161"/>
        <end position="214"/>
    </location>
</feature>
<evidence type="ECO:0000313" key="3">
    <source>
        <dbReference type="Proteomes" id="UP000612055"/>
    </source>
</evidence>
<reference evidence="2" key="1">
    <citation type="journal article" date="2020" name="bioRxiv">
        <title>Comparative genomics of Chlamydomonas.</title>
        <authorList>
            <person name="Craig R.J."/>
            <person name="Hasan A.R."/>
            <person name="Ness R.W."/>
            <person name="Keightley P.D."/>
        </authorList>
    </citation>
    <scope>NUCLEOTIDE SEQUENCE</scope>
    <source>
        <strain evidence="2">CCAP 11/70</strain>
    </source>
</reference>
<accession>A0A835XHQ3</accession>
<proteinExistence type="predicted"/>
<feature type="region of interest" description="Disordered" evidence="1">
    <location>
        <begin position="248"/>
        <end position="286"/>
    </location>
</feature>
<feature type="compositionally biased region" description="Gly residues" evidence="1">
    <location>
        <begin position="68"/>
        <end position="78"/>
    </location>
</feature>
<evidence type="ECO:0000313" key="2">
    <source>
        <dbReference type="EMBL" id="KAG2484308.1"/>
    </source>
</evidence>
<gene>
    <name evidence="2" type="ORF">HYH03_016851</name>
</gene>
<feature type="region of interest" description="Disordered" evidence="1">
    <location>
        <begin position="117"/>
        <end position="148"/>
    </location>
</feature>
<feature type="region of interest" description="Disordered" evidence="1">
    <location>
        <begin position="384"/>
        <end position="416"/>
    </location>
</feature>
<feature type="compositionally biased region" description="Low complexity" evidence="1">
    <location>
        <begin position="394"/>
        <end position="408"/>
    </location>
</feature>
<feature type="compositionally biased region" description="Gly residues" evidence="1">
    <location>
        <begin position="180"/>
        <end position="196"/>
    </location>
</feature>
<feature type="region of interest" description="Disordered" evidence="1">
    <location>
        <begin position="67"/>
        <end position="89"/>
    </location>
</feature>
<keyword evidence="3" id="KW-1185">Reference proteome</keyword>
<comment type="caution">
    <text evidence="2">The sequence shown here is derived from an EMBL/GenBank/DDBJ whole genome shotgun (WGS) entry which is preliminary data.</text>
</comment>
<name>A0A835XHQ3_9CHLO</name>
<feature type="compositionally biased region" description="Basic and acidic residues" evidence="1">
    <location>
        <begin position="276"/>
        <end position="286"/>
    </location>
</feature>
<dbReference type="Proteomes" id="UP000612055">
    <property type="component" value="Unassembled WGS sequence"/>
</dbReference>
<dbReference type="OrthoDB" id="510798at2759"/>
<feature type="compositionally biased region" description="Acidic residues" evidence="1">
    <location>
        <begin position="265"/>
        <end position="275"/>
    </location>
</feature>
<evidence type="ECO:0000256" key="1">
    <source>
        <dbReference type="SAM" id="MobiDB-lite"/>
    </source>
</evidence>
<organism evidence="2 3">
    <name type="scientific">Edaphochlamys debaryana</name>
    <dbReference type="NCBI Taxonomy" id="47281"/>
    <lineage>
        <taxon>Eukaryota</taxon>
        <taxon>Viridiplantae</taxon>
        <taxon>Chlorophyta</taxon>
        <taxon>core chlorophytes</taxon>
        <taxon>Chlorophyceae</taxon>
        <taxon>CS clade</taxon>
        <taxon>Chlamydomonadales</taxon>
        <taxon>Chlamydomonadales incertae sedis</taxon>
        <taxon>Edaphochlamys</taxon>
    </lineage>
</organism>
<sequence>MRRAAQLAIRRGAWSRSAAVPEASCSGTADTLCAAAAAAGPGSTGLAASCAALPAAAPQTPLHTRGFAAGGAAAGGSGKGRRGSGEATAEAVAADEAARRVMADPMSRLMASQGMPVGMSLQGGAGAQGAAGAGDEDAPRPPKTEPAYDMEAFSDMLRATAAASRRRQGADGAGAASSSGSGGGGSGGAEEGGGFTAGVQHVGPSLEDAWGTTRESPADIARRIVESNRQTGIGAPLGRTLDAALAEAEAEAAARGDDGSGPEDAVGDSDGDEDGDGRPRLSPSEEKYDTLEAMSKDIKRLDEVFEILASVPWLDEDVLAEKELKGVARFGLLGTLEEVGFNIRPQLERIWAGERGAELAAGPGLEFRDQAALLAVLYHTAQLEDQHGPPPGGYLPAPAGAPAGAGQTKAGGQGEK</sequence>
<dbReference type="AlphaFoldDB" id="A0A835XHQ3"/>
<protein>
    <submittedName>
        <fullName evidence="2">Uncharacterized protein</fullName>
    </submittedName>
</protein>